<dbReference type="Proteomes" id="UP000191418">
    <property type="component" value="Unassembled WGS sequence"/>
</dbReference>
<evidence type="ECO:0000313" key="2">
    <source>
        <dbReference type="EMBL" id="OPX55020.1"/>
    </source>
</evidence>
<sequence>MSHYVAVYGSLRAGLINHYLLGGSTLIGTILHQGLTLYDLGEYPAALRHPSTGVILEVYRIENATLALLDRLEDYEPLRPNDSLYLRETLKTPFGLCWVYLYNQSLAGVPIVASGDWLDYYSAKQASSGGCCPYSKKQVEESLVRNK</sequence>
<protein>
    <recommendedName>
        <fullName evidence="1">Gamma-glutamylcyclotransferase AIG2-like domain-containing protein</fullName>
    </recommendedName>
</protein>
<accession>A0A1T4SB58</accession>
<reference evidence="2 3" key="1">
    <citation type="submission" date="2017-01" db="EMBL/GenBank/DDBJ databases">
        <title>Genome Sequencing of a Marine Spirillum, Oceanospirillum multiglobuliferum ATCC 33336, from Japan.</title>
        <authorList>
            <person name="Carney J.G."/>
            <person name="Trachtenberg A.M."/>
            <person name="Rheaume B.A."/>
            <person name="Linnane J.D."/>
            <person name="Pitts N.L."/>
            <person name="Mykles D.L."/>
            <person name="Maclea K.S."/>
        </authorList>
    </citation>
    <scope>NUCLEOTIDE SEQUENCE [LARGE SCALE GENOMIC DNA]</scope>
    <source>
        <strain evidence="2 3">ATCC 33336</strain>
    </source>
</reference>
<dbReference type="AlphaFoldDB" id="A0A1T4SB58"/>
<dbReference type="RefSeq" id="WP_078746420.1">
    <property type="nucleotide sequence ID" value="NZ_FUXG01000027.1"/>
</dbReference>
<evidence type="ECO:0000313" key="3">
    <source>
        <dbReference type="Proteomes" id="UP000191418"/>
    </source>
</evidence>
<dbReference type="SUPFAM" id="SSF110857">
    <property type="entry name" value="Gamma-glutamyl cyclotransferase-like"/>
    <property type="match status" value="1"/>
</dbReference>
<dbReference type="InterPro" id="IPR013024">
    <property type="entry name" value="GGCT-like"/>
</dbReference>
<name>A0A1T4SB58_9GAMM</name>
<dbReference type="Pfam" id="PF06094">
    <property type="entry name" value="GGACT"/>
    <property type="match status" value="1"/>
</dbReference>
<dbReference type="Gene3D" id="3.10.490.10">
    <property type="entry name" value="Gamma-glutamyl cyclotransferase-like"/>
    <property type="match status" value="1"/>
</dbReference>
<feature type="domain" description="Gamma-glutamylcyclotransferase AIG2-like" evidence="1">
    <location>
        <begin position="5"/>
        <end position="118"/>
    </location>
</feature>
<dbReference type="InterPro" id="IPR036568">
    <property type="entry name" value="GGCT-like_sf"/>
</dbReference>
<dbReference type="EMBL" id="MTSM01000014">
    <property type="protein sequence ID" value="OPX55020.1"/>
    <property type="molecule type" value="Genomic_DNA"/>
</dbReference>
<organism evidence="2 3">
    <name type="scientific">Oceanospirillum multiglobuliferum</name>
    <dbReference type="NCBI Taxonomy" id="64969"/>
    <lineage>
        <taxon>Bacteria</taxon>
        <taxon>Pseudomonadati</taxon>
        <taxon>Pseudomonadota</taxon>
        <taxon>Gammaproteobacteria</taxon>
        <taxon>Oceanospirillales</taxon>
        <taxon>Oceanospirillaceae</taxon>
        <taxon>Oceanospirillum</taxon>
    </lineage>
</organism>
<comment type="caution">
    <text evidence="2">The sequence shown here is derived from an EMBL/GenBank/DDBJ whole genome shotgun (WGS) entry which is preliminary data.</text>
</comment>
<proteinExistence type="predicted"/>
<dbReference type="OrthoDB" id="482277at2"/>
<keyword evidence="3" id="KW-1185">Reference proteome</keyword>
<dbReference type="STRING" id="64969.SAMN02745127_02905"/>
<evidence type="ECO:0000259" key="1">
    <source>
        <dbReference type="Pfam" id="PF06094"/>
    </source>
</evidence>
<dbReference type="CDD" id="cd06661">
    <property type="entry name" value="GGCT_like"/>
    <property type="match status" value="1"/>
</dbReference>
<dbReference type="InterPro" id="IPR009288">
    <property type="entry name" value="AIG2-like_dom"/>
</dbReference>
<gene>
    <name evidence="2" type="ORF">BTE48_11010</name>
</gene>